<sequence length="1012" mass="114634">MPLRKLYFDKNDYRLLDILNDVIDRKLDHAQFKTLLTPYLRPHGIKELAAPQGLRIAYAIVHLLNSLKSDQARGRLKALAALRDEVFASSIGSLRLNRARVLIQIAKELIRAKGQPETQLKLAHDFRMVACGKPHFLRKQLRRYHLLEMPEEWNQIAFDDRVHDANSKGRKSATHLIMDAWVKGIRSLSVIYYNHVERAVVSELFAAAEILEMEVRIGIEFKALFRGRFVRMAWTPRRLQDENDLETFFHRESVRTLMQDGREAQQLHTDYVMAVIEEFNVTHRKSIEQEFGVALPAIDAQDMASAMGCGQPSLLHLGKYIHQLAMPLFSEHTKRLAAQYDTTDYDDQARIAMQVESLNSLDTDTIVARYLHPSANRDILNPDIPSQICELPPLMRLAPGELVERLHDVSESGRIVLMLEDLSMEDVLEILYQCKGRINHLQLFNIKDMPDKRAEDRLPFGELQRALNRHNAVALKRIISDTLARLENSGTQEAAERAESMRHILNDFETLRAYYRHKRLKTSIGTGSTGQSSRNIGMGVAVCDTLPAPARKELQRRPVLEHIPALVGTTQVLEFIPPAPRTGITGRILARASTIPVLRMLLCTVKTRWRITDIQVEDGDDGNLTTLGGFGSEQGNGLSLHGSRAPESDHIPLGYLNSFSLNLLKIIFGFIPAFLTFFLTKDWWIQAYLGGVIWFSITGVRNIIQSILGGGGLHRSPYLPWNEYVSWDRLADSLLYTGFSVPLLDWLCKSLLLKQGLGIDTTTAPLTLYTVMAITNGVYIMGHNLFRGLPRSAAFGNFFRSVFSIPIAVAFNFAIGLALSLAGHTDVNAILQLWAAVISKLASDCVAAVIEGVADRSQNIAIRRWDYAKKIAQIFETFSRMEVLYPNRNMLELLKNTKEFIAFSRKQGTDFSPIVIANALDLLYIRYYQPRAAEALEKALQEMTSEEKDIFFASQLILREDKEVARLFVDGLVGRDFTKPLSFYLTRYRDYLAVLKRLDRNLASPKQPEGTP</sequence>
<dbReference type="Proteomes" id="UP000438699">
    <property type="component" value="Unassembled WGS sequence"/>
</dbReference>
<evidence type="ECO:0000313" key="2">
    <source>
        <dbReference type="EMBL" id="KAB1443180.1"/>
    </source>
</evidence>
<protein>
    <submittedName>
        <fullName evidence="2">Uncharacterized protein</fullName>
    </submittedName>
</protein>
<organism evidence="2 3">
    <name type="scientific">Pseudodesulfovibrio senegalensis</name>
    <dbReference type="NCBI Taxonomy" id="1721087"/>
    <lineage>
        <taxon>Bacteria</taxon>
        <taxon>Pseudomonadati</taxon>
        <taxon>Thermodesulfobacteriota</taxon>
        <taxon>Desulfovibrionia</taxon>
        <taxon>Desulfovibrionales</taxon>
        <taxon>Desulfovibrionaceae</taxon>
    </lineage>
</organism>
<evidence type="ECO:0000256" key="1">
    <source>
        <dbReference type="SAM" id="Phobius"/>
    </source>
</evidence>
<gene>
    <name evidence="2" type="ORF">F8A88_02635</name>
</gene>
<reference evidence="2 3" key="1">
    <citation type="journal article" date="2017" name="Int. J. Syst. Evol. Microbiol.">
        <title>Desulfovibrio senegalensis sp. nov., a mesophilic sulfate reducer isolated from marine sediment.</title>
        <authorList>
            <person name="Thioye A."/>
            <person name="Gam Z.B.A."/>
            <person name="Mbengue M."/>
            <person name="Cayol J.L."/>
            <person name="Joseph-Bartoli M."/>
            <person name="Toure-Kane C."/>
            <person name="Labat M."/>
        </authorList>
    </citation>
    <scope>NUCLEOTIDE SEQUENCE [LARGE SCALE GENOMIC DNA]</scope>
    <source>
        <strain evidence="2 3">DSM 101509</strain>
    </source>
</reference>
<name>A0A6N6N4L9_9BACT</name>
<feature type="transmembrane region" description="Helical" evidence="1">
    <location>
        <begin position="798"/>
        <end position="821"/>
    </location>
</feature>
<keyword evidence="1" id="KW-0472">Membrane</keyword>
<comment type="caution">
    <text evidence="2">The sequence shown here is derived from an EMBL/GenBank/DDBJ whole genome shotgun (WGS) entry which is preliminary data.</text>
</comment>
<dbReference type="EMBL" id="WAIE01000001">
    <property type="protein sequence ID" value="KAB1443180.1"/>
    <property type="molecule type" value="Genomic_DNA"/>
</dbReference>
<accession>A0A6N6N4L9</accession>
<feature type="transmembrane region" description="Helical" evidence="1">
    <location>
        <begin position="766"/>
        <end position="786"/>
    </location>
</feature>
<dbReference type="RefSeq" id="WP_151149512.1">
    <property type="nucleotide sequence ID" value="NZ_WAIE01000001.1"/>
</dbReference>
<dbReference type="OrthoDB" id="5427740at2"/>
<proteinExistence type="predicted"/>
<keyword evidence="3" id="KW-1185">Reference proteome</keyword>
<keyword evidence="1" id="KW-0812">Transmembrane</keyword>
<evidence type="ECO:0000313" key="3">
    <source>
        <dbReference type="Proteomes" id="UP000438699"/>
    </source>
</evidence>
<feature type="transmembrane region" description="Helical" evidence="1">
    <location>
        <begin position="659"/>
        <end position="680"/>
    </location>
</feature>
<keyword evidence="1" id="KW-1133">Transmembrane helix</keyword>
<feature type="transmembrane region" description="Helical" evidence="1">
    <location>
        <begin position="687"/>
        <end position="708"/>
    </location>
</feature>
<dbReference type="AlphaFoldDB" id="A0A6N6N4L9"/>